<name>A0ABV9QNY2_9GAMM</name>
<sequence length="87" mass="9133">MNQVDTARLQALARRLGMAPGQLALAAARLAREPGAVQAQRRRRVLAEAACPSAAAENVAALLQTPIASFALGDVDRALAAAWRTED</sequence>
<proteinExistence type="predicted"/>
<gene>
    <name evidence="1" type="ORF">ACFO6Q_00760</name>
</gene>
<dbReference type="RefSeq" id="WP_380018565.1">
    <property type="nucleotide sequence ID" value="NZ_JBHSHD010000002.1"/>
</dbReference>
<dbReference type="Proteomes" id="UP001595886">
    <property type="component" value="Unassembled WGS sequence"/>
</dbReference>
<evidence type="ECO:0000313" key="2">
    <source>
        <dbReference type="Proteomes" id="UP001595886"/>
    </source>
</evidence>
<keyword evidence="2" id="KW-1185">Reference proteome</keyword>
<organism evidence="1 2">
    <name type="scientific">Dokdonella ginsengisoli</name>
    <dbReference type="NCBI Taxonomy" id="363846"/>
    <lineage>
        <taxon>Bacteria</taxon>
        <taxon>Pseudomonadati</taxon>
        <taxon>Pseudomonadota</taxon>
        <taxon>Gammaproteobacteria</taxon>
        <taxon>Lysobacterales</taxon>
        <taxon>Rhodanobacteraceae</taxon>
        <taxon>Dokdonella</taxon>
    </lineage>
</organism>
<evidence type="ECO:0000313" key="1">
    <source>
        <dbReference type="EMBL" id="MFC4818831.1"/>
    </source>
</evidence>
<protein>
    <submittedName>
        <fullName evidence="1">Uncharacterized protein</fullName>
    </submittedName>
</protein>
<accession>A0ABV9QNY2</accession>
<dbReference type="EMBL" id="JBHSHD010000002">
    <property type="protein sequence ID" value="MFC4818831.1"/>
    <property type="molecule type" value="Genomic_DNA"/>
</dbReference>
<reference evidence="2" key="1">
    <citation type="journal article" date="2019" name="Int. J. Syst. Evol. Microbiol.">
        <title>The Global Catalogue of Microorganisms (GCM) 10K type strain sequencing project: providing services to taxonomists for standard genome sequencing and annotation.</title>
        <authorList>
            <consortium name="The Broad Institute Genomics Platform"/>
            <consortium name="The Broad Institute Genome Sequencing Center for Infectious Disease"/>
            <person name="Wu L."/>
            <person name="Ma J."/>
        </authorList>
    </citation>
    <scope>NUCLEOTIDE SEQUENCE [LARGE SCALE GENOMIC DNA]</scope>
    <source>
        <strain evidence="2">CCUG 30340</strain>
    </source>
</reference>
<comment type="caution">
    <text evidence="1">The sequence shown here is derived from an EMBL/GenBank/DDBJ whole genome shotgun (WGS) entry which is preliminary data.</text>
</comment>